<evidence type="ECO:0000256" key="2">
    <source>
        <dbReference type="ARBA" id="ARBA00010190"/>
    </source>
</evidence>
<keyword evidence="4" id="KW-0436">Ligase</keyword>
<evidence type="ECO:0000259" key="9">
    <source>
        <dbReference type="Pfam" id="PF01259"/>
    </source>
</evidence>
<dbReference type="Pfam" id="PF01259">
    <property type="entry name" value="SAICAR_synt"/>
    <property type="match status" value="1"/>
</dbReference>
<dbReference type="InterPro" id="IPR001636">
    <property type="entry name" value="SAICAR_synth"/>
</dbReference>
<evidence type="ECO:0000256" key="5">
    <source>
        <dbReference type="ARBA" id="ARBA00022741"/>
    </source>
</evidence>
<gene>
    <name evidence="10" type="ORF">METZ01_LOCUS35838</name>
</gene>
<feature type="domain" description="SAICAR synthetase/ADE2 N-terminal" evidence="9">
    <location>
        <begin position="5"/>
        <end position="231"/>
    </location>
</feature>
<name>A0A381QVJ6_9ZZZZ</name>
<keyword evidence="6" id="KW-0658">Purine biosynthesis</keyword>
<dbReference type="Gene3D" id="3.30.470.20">
    <property type="entry name" value="ATP-grasp fold, B domain"/>
    <property type="match status" value="1"/>
</dbReference>
<dbReference type="GO" id="GO:0004639">
    <property type="term" value="F:phosphoribosylaminoimidazolesuccinocarboxamide synthase activity"/>
    <property type="evidence" value="ECO:0007669"/>
    <property type="project" value="UniProtKB-EC"/>
</dbReference>
<evidence type="ECO:0000256" key="6">
    <source>
        <dbReference type="ARBA" id="ARBA00022755"/>
    </source>
</evidence>
<evidence type="ECO:0000256" key="7">
    <source>
        <dbReference type="ARBA" id="ARBA00022840"/>
    </source>
</evidence>
<comment type="catalytic activity">
    <reaction evidence="8">
        <text>5-amino-1-(5-phospho-D-ribosyl)imidazole-4-carboxylate + L-aspartate + ATP = (2S)-2-[5-amino-1-(5-phospho-beta-D-ribosyl)imidazole-4-carboxamido]succinate + ADP + phosphate + 2 H(+)</text>
        <dbReference type="Rhea" id="RHEA:22628"/>
        <dbReference type="ChEBI" id="CHEBI:15378"/>
        <dbReference type="ChEBI" id="CHEBI:29991"/>
        <dbReference type="ChEBI" id="CHEBI:30616"/>
        <dbReference type="ChEBI" id="CHEBI:43474"/>
        <dbReference type="ChEBI" id="CHEBI:58443"/>
        <dbReference type="ChEBI" id="CHEBI:77657"/>
        <dbReference type="ChEBI" id="CHEBI:456216"/>
        <dbReference type="EC" id="6.3.2.6"/>
    </reaction>
</comment>
<dbReference type="FunFam" id="3.30.200.20:FF:000189">
    <property type="entry name" value="Phosphoribosylaminoimidazole-succinocarboxamide synthase"/>
    <property type="match status" value="1"/>
</dbReference>
<dbReference type="InterPro" id="IPR050089">
    <property type="entry name" value="SAICAR_synthetase"/>
</dbReference>
<dbReference type="PROSITE" id="PS01058">
    <property type="entry name" value="SAICAR_SYNTHETASE_2"/>
    <property type="match status" value="1"/>
</dbReference>
<evidence type="ECO:0000256" key="3">
    <source>
        <dbReference type="ARBA" id="ARBA00012217"/>
    </source>
</evidence>
<evidence type="ECO:0000256" key="4">
    <source>
        <dbReference type="ARBA" id="ARBA00022598"/>
    </source>
</evidence>
<comment type="similarity">
    <text evidence="2">Belongs to the SAICAR synthetase family.</text>
</comment>
<dbReference type="AlphaFoldDB" id="A0A381QVJ6"/>
<dbReference type="PANTHER" id="PTHR43599:SF3">
    <property type="entry name" value="SI:DKEY-6E2.2"/>
    <property type="match status" value="1"/>
</dbReference>
<dbReference type="Gene3D" id="3.30.200.20">
    <property type="entry name" value="Phosphorylase Kinase, domain 1"/>
    <property type="match status" value="1"/>
</dbReference>
<evidence type="ECO:0000256" key="8">
    <source>
        <dbReference type="ARBA" id="ARBA00048475"/>
    </source>
</evidence>
<dbReference type="PROSITE" id="PS01057">
    <property type="entry name" value="SAICAR_SYNTHETASE_1"/>
    <property type="match status" value="1"/>
</dbReference>
<evidence type="ECO:0000313" key="10">
    <source>
        <dbReference type="EMBL" id="SUZ82984.1"/>
    </source>
</evidence>
<dbReference type="HAMAP" id="MF_00137">
    <property type="entry name" value="SAICAR_synth"/>
    <property type="match status" value="1"/>
</dbReference>
<dbReference type="EMBL" id="UINC01001530">
    <property type="protein sequence ID" value="SUZ82984.1"/>
    <property type="molecule type" value="Genomic_DNA"/>
</dbReference>
<evidence type="ECO:0000256" key="1">
    <source>
        <dbReference type="ARBA" id="ARBA00004672"/>
    </source>
</evidence>
<dbReference type="EC" id="6.3.2.6" evidence="3"/>
<dbReference type="InterPro" id="IPR018236">
    <property type="entry name" value="SAICAR_synthetase_CS"/>
</dbReference>
<dbReference type="NCBIfam" id="TIGR00081">
    <property type="entry name" value="purC"/>
    <property type="match status" value="1"/>
</dbReference>
<dbReference type="InterPro" id="IPR033934">
    <property type="entry name" value="SAICAR_synt_PurC"/>
</dbReference>
<dbReference type="UniPathway" id="UPA00074">
    <property type="reaction ID" value="UER00131"/>
</dbReference>
<sequence length="236" mass="26880">MSETLLYEGKAKKIFSTDDADIVRVAYKNDTTAFNGEKFEQLEGKGQLNNEITSFFFNYLAEQGIESHFVRKISDIEQLVKRVEIVPLEVVTRNIAAGSLSKRLGWEEGRKLPEPIVEFYYKDDDLGDPLLADVHIQTLGLATDEELNELRRRALAVNDSLLKLLTPRGLLLVDFKLEFGRDSSGNLLLADEISPDTCRFWDAKTHEKMDKDRFRRDLGGVTEAYAEIFKRITANS</sequence>
<dbReference type="GO" id="GO:0009236">
    <property type="term" value="P:cobalamin biosynthetic process"/>
    <property type="evidence" value="ECO:0007669"/>
    <property type="project" value="InterPro"/>
</dbReference>
<dbReference type="PANTHER" id="PTHR43599">
    <property type="entry name" value="MULTIFUNCTIONAL PROTEIN ADE2"/>
    <property type="match status" value="1"/>
</dbReference>
<dbReference type="InterPro" id="IPR028923">
    <property type="entry name" value="SAICAR_synt/ADE2_N"/>
</dbReference>
<comment type="pathway">
    <text evidence="1">Purine metabolism; IMP biosynthesis via de novo pathway; 5-amino-1-(5-phospho-D-ribosyl)imidazole-4-carboxamide from 5-amino-1-(5-phospho-D-ribosyl)imidazole-4-carboxylate: step 1/2.</text>
</comment>
<keyword evidence="7" id="KW-0067">ATP-binding</keyword>
<dbReference type="SUPFAM" id="SSF56104">
    <property type="entry name" value="SAICAR synthase-like"/>
    <property type="match status" value="1"/>
</dbReference>
<dbReference type="GO" id="GO:0005524">
    <property type="term" value="F:ATP binding"/>
    <property type="evidence" value="ECO:0007669"/>
    <property type="project" value="UniProtKB-KW"/>
</dbReference>
<accession>A0A381QVJ6</accession>
<dbReference type="GO" id="GO:0006189">
    <property type="term" value="P:'de novo' IMP biosynthetic process"/>
    <property type="evidence" value="ECO:0007669"/>
    <property type="project" value="UniProtKB-UniPathway"/>
</dbReference>
<keyword evidence="5" id="KW-0547">Nucleotide-binding</keyword>
<protein>
    <recommendedName>
        <fullName evidence="3">phosphoribosylaminoimidazolesuccinocarboxamide synthase</fullName>
        <ecNumber evidence="3">6.3.2.6</ecNumber>
    </recommendedName>
</protein>
<organism evidence="10">
    <name type="scientific">marine metagenome</name>
    <dbReference type="NCBI Taxonomy" id="408172"/>
    <lineage>
        <taxon>unclassified sequences</taxon>
        <taxon>metagenomes</taxon>
        <taxon>ecological metagenomes</taxon>
    </lineage>
</organism>
<dbReference type="CDD" id="cd01415">
    <property type="entry name" value="SAICAR_synt_PurC"/>
    <property type="match status" value="1"/>
</dbReference>
<dbReference type="FunFam" id="3.30.470.20:FF:000006">
    <property type="entry name" value="Phosphoribosylaminoimidazole-succinocarboxamide synthase"/>
    <property type="match status" value="1"/>
</dbReference>
<reference evidence="10" key="1">
    <citation type="submission" date="2018-05" db="EMBL/GenBank/DDBJ databases">
        <authorList>
            <person name="Lanie J.A."/>
            <person name="Ng W.-L."/>
            <person name="Kazmierczak K.M."/>
            <person name="Andrzejewski T.M."/>
            <person name="Davidsen T.M."/>
            <person name="Wayne K.J."/>
            <person name="Tettelin H."/>
            <person name="Glass J.I."/>
            <person name="Rusch D."/>
            <person name="Podicherti R."/>
            <person name="Tsui H.-C.T."/>
            <person name="Winkler M.E."/>
        </authorList>
    </citation>
    <scope>NUCLEOTIDE SEQUENCE</scope>
</reference>
<proteinExistence type="inferred from homology"/>